<reference evidence="3" key="1">
    <citation type="submission" date="2021-05" db="EMBL/GenBank/DDBJ databases">
        <authorList>
            <person name="Alioto T."/>
            <person name="Alioto T."/>
            <person name="Gomez Garrido J."/>
        </authorList>
    </citation>
    <scope>NUCLEOTIDE SEQUENCE</scope>
</reference>
<evidence type="ECO:0000256" key="2">
    <source>
        <dbReference type="SAM" id="MobiDB-lite"/>
    </source>
</evidence>
<dbReference type="EMBL" id="HBUF01607754">
    <property type="protein sequence ID" value="CAG6777976.1"/>
    <property type="molecule type" value="Transcribed_RNA"/>
</dbReference>
<feature type="compositionally biased region" description="Low complexity" evidence="2">
    <location>
        <begin position="123"/>
        <end position="137"/>
    </location>
</feature>
<sequence length="222" mass="25097">MRQLKAWETIAQKLWDRGFPMPDCPSMREAAKRAKSKWDNLMRKQNEYKRNQRATGSATRPEPKYYNEMLEATSAFHNVNPVVSLDTLDTATSSTQNVSGNPVLPEDSLDTDAVSSGQAASLSVPSPSTSGPQSSTGRFKKPKKLSRMEEQAKLTMESISVQKKTNEMIEALIASREEDRRQRETINQDMKTHREKMAKLLESLLNQKKSKKRCRSPCSDSD</sequence>
<feature type="compositionally biased region" description="Basic and acidic residues" evidence="2">
    <location>
        <begin position="30"/>
        <end position="50"/>
    </location>
</feature>
<name>A0A8D9B6A3_9HEMI</name>
<evidence type="ECO:0000313" key="3">
    <source>
        <dbReference type="EMBL" id="CAG6777976.1"/>
    </source>
</evidence>
<keyword evidence="1" id="KW-0175">Coiled coil</keyword>
<feature type="region of interest" description="Disordered" evidence="2">
    <location>
        <begin position="30"/>
        <end position="63"/>
    </location>
</feature>
<organism evidence="3">
    <name type="scientific">Cacopsylla melanoneura</name>
    <dbReference type="NCBI Taxonomy" id="428564"/>
    <lineage>
        <taxon>Eukaryota</taxon>
        <taxon>Metazoa</taxon>
        <taxon>Ecdysozoa</taxon>
        <taxon>Arthropoda</taxon>
        <taxon>Hexapoda</taxon>
        <taxon>Insecta</taxon>
        <taxon>Pterygota</taxon>
        <taxon>Neoptera</taxon>
        <taxon>Paraneoptera</taxon>
        <taxon>Hemiptera</taxon>
        <taxon>Sternorrhyncha</taxon>
        <taxon>Psylloidea</taxon>
        <taxon>Psyllidae</taxon>
        <taxon>Psyllinae</taxon>
        <taxon>Cacopsylla</taxon>
    </lineage>
</organism>
<evidence type="ECO:0000256" key="1">
    <source>
        <dbReference type="SAM" id="Coils"/>
    </source>
</evidence>
<proteinExistence type="predicted"/>
<feature type="coiled-coil region" evidence="1">
    <location>
        <begin position="176"/>
        <end position="203"/>
    </location>
</feature>
<accession>A0A8D9B6A3</accession>
<dbReference type="AlphaFoldDB" id="A0A8D9B6A3"/>
<protein>
    <submittedName>
        <fullName evidence="3">Uncharacterized protein</fullName>
    </submittedName>
</protein>
<feature type="region of interest" description="Disordered" evidence="2">
    <location>
        <begin position="92"/>
        <end position="156"/>
    </location>
</feature>